<dbReference type="EMBL" id="GG657754">
    <property type="protein sequence ID" value="EFL27182.1"/>
    <property type="molecule type" value="Genomic_DNA"/>
</dbReference>
<gene>
    <name evidence="2" type="ORF">SSOG_06896</name>
</gene>
<feature type="compositionally biased region" description="Basic and acidic residues" evidence="1">
    <location>
        <begin position="1"/>
        <end position="20"/>
    </location>
</feature>
<evidence type="ECO:0000256" key="1">
    <source>
        <dbReference type="SAM" id="MobiDB-lite"/>
    </source>
</evidence>
<feature type="region of interest" description="Disordered" evidence="1">
    <location>
        <begin position="60"/>
        <end position="83"/>
    </location>
</feature>
<organism evidence="2 3">
    <name type="scientific">Streptomyces himastatinicus ATCC 53653</name>
    <dbReference type="NCBI Taxonomy" id="457427"/>
    <lineage>
        <taxon>Bacteria</taxon>
        <taxon>Bacillati</taxon>
        <taxon>Actinomycetota</taxon>
        <taxon>Actinomycetes</taxon>
        <taxon>Kitasatosporales</taxon>
        <taxon>Streptomycetaceae</taxon>
        <taxon>Streptomyces</taxon>
        <taxon>Streptomyces violaceusniger group</taxon>
    </lineage>
</organism>
<feature type="region of interest" description="Disordered" evidence="1">
    <location>
        <begin position="1"/>
        <end position="28"/>
    </location>
</feature>
<name>D9WDH5_9ACTN</name>
<dbReference type="STRING" id="457427.SSOG_06896"/>
<protein>
    <submittedName>
        <fullName evidence="2">Uncharacterized protein</fullName>
    </submittedName>
</protein>
<evidence type="ECO:0000313" key="2">
    <source>
        <dbReference type="EMBL" id="EFL27182.1"/>
    </source>
</evidence>
<evidence type="ECO:0000313" key="3">
    <source>
        <dbReference type="Proteomes" id="UP000003963"/>
    </source>
</evidence>
<proteinExistence type="predicted"/>
<feature type="compositionally biased region" description="Polar residues" evidence="1">
    <location>
        <begin position="74"/>
        <end position="83"/>
    </location>
</feature>
<reference evidence="2 3" key="1">
    <citation type="submission" date="2009-02" db="EMBL/GenBank/DDBJ databases">
        <title>Annotation of Streptomyces hygroscopicus strain ATCC 53653.</title>
        <authorList>
            <consortium name="The Broad Institute Genome Sequencing Platform"/>
            <consortium name="Broad Institute Microbial Sequencing Center"/>
            <person name="Fischbach M."/>
            <person name="Godfrey P."/>
            <person name="Ward D."/>
            <person name="Young S."/>
            <person name="Zeng Q."/>
            <person name="Koehrsen M."/>
            <person name="Alvarado L."/>
            <person name="Berlin A.M."/>
            <person name="Bochicchio J."/>
            <person name="Borenstein D."/>
            <person name="Chapman S.B."/>
            <person name="Chen Z."/>
            <person name="Engels R."/>
            <person name="Freedman E."/>
            <person name="Gellesch M."/>
            <person name="Goldberg J."/>
            <person name="Griggs A."/>
            <person name="Gujja S."/>
            <person name="Heilman E.R."/>
            <person name="Heiman D.I."/>
            <person name="Hepburn T.A."/>
            <person name="Howarth C."/>
            <person name="Jen D."/>
            <person name="Larson L."/>
            <person name="Lewis B."/>
            <person name="Mehta T."/>
            <person name="Park D."/>
            <person name="Pearson M."/>
            <person name="Richards J."/>
            <person name="Roberts A."/>
            <person name="Saif S."/>
            <person name="Shea T.D."/>
            <person name="Shenoy N."/>
            <person name="Sisk P."/>
            <person name="Stolte C."/>
            <person name="Sykes S.N."/>
            <person name="Thomson T."/>
            <person name="Walk T."/>
            <person name="White J."/>
            <person name="Yandava C."/>
            <person name="Straight P."/>
            <person name="Clardy J."/>
            <person name="Hung D."/>
            <person name="Kolter R."/>
            <person name="Mekalanos J."/>
            <person name="Walker S."/>
            <person name="Walsh C.T."/>
            <person name="Wieland-Brown L.C."/>
            <person name="Haas B."/>
            <person name="Nusbaum C."/>
            <person name="Birren B."/>
        </authorList>
    </citation>
    <scope>NUCLEOTIDE SEQUENCE [LARGE SCALE GENOMIC DNA]</scope>
    <source>
        <strain evidence="2 3">ATCC 53653</strain>
    </source>
</reference>
<dbReference type="HOGENOM" id="CLU_150080_0_0_11"/>
<keyword evidence="3" id="KW-1185">Reference proteome</keyword>
<sequence>METRHDKAQHDKARLAERQPGRGGPAMRTPRRFAVASLIVAAVGCVLAASDSVASVASVASAPQERPRPREAACSTSVRGSHATASCFNPYPDADRVQLHVECARWWDPDMDSRRVEVGPAQHVELDERCWKDIRRAWVTHRRR</sequence>
<dbReference type="AlphaFoldDB" id="D9WDH5"/>
<dbReference type="Proteomes" id="UP000003963">
    <property type="component" value="Unassembled WGS sequence"/>
</dbReference>
<accession>D9WDH5</accession>